<dbReference type="EMBL" id="CP002000">
    <property type="protein sequence ID" value="ADJ41997.1"/>
    <property type="molecule type" value="Genomic_DNA"/>
</dbReference>
<dbReference type="eggNOG" id="ENOG5033GQS">
    <property type="taxonomic scope" value="Bacteria"/>
</dbReference>
<dbReference type="AlphaFoldDB" id="A0A0H3CTN1"/>
<gene>
    <name evidence="1" type="ordered locus">AMED_0173</name>
</gene>
<dbReference type="RefSeq" id="WP_013222124.1">
    <property type="nucleotide sequence ID" value="NC_014318.1"/>
</dbReference>
<protein>
    <recommendedName>
        <fullName evidence="3">DUF3024 domain-containing protein</fullName>
    </recommendedName>
</protein>
<accession>A0A0H3CTN1</accession>
<dbReference type="OrthoDB" id="4210561at2"/>
<dbReference type="InterPro" id="IPR021388">
    <property type="entry name" value="DUF3024"/>
</dbReference>
<dbReference type="GeneID" id="92867969"/>
<evidence type="ECO:0008006" key="3">
    <source>
        <dbReference type="Google" id="ProtNLM"/>
    </source>
</evidence>
<dbReference type="Proteomes" id="UP000000328">
    <property type="component" value="Chromosome"/>
</dbReference>
<evidence type="ECO:0000313" key="1">
    <source>
        <dbReference type="EMBL" id="ADJ41997.1"/>
    </source>
</evidence>
<dbReference type="KEGG" id="amd:AMED_0173"/>
<evidence type="ECO:0000313" key="2">
    <source>
        <dbReference type="Proteomes" id="UP000000328"/>
    </source>
</evidence>
<sequence length="112" mass="12859">MAAIPELALRQIERWCAQRVPEHLQDRIRVECRPRGRAVTIVELRAPWSPQAGPDWSEQKIAQLRFDEFGIWSVWWADRNGKWLSYPDAPVASTPPALLAEIDRNPGGVFWG</sequence>
<dbReference type="HOGENOM" id="CLU_161337_1_0_11"/>
<name>A0A0H3CTN1_AMYMU</name>
<dbReference type="Pfam" id="PF11225">
    <property type="entry name" value="DUF3024"/>
    <property type="match status" value="1"/>
</dbReference>
<dbReference type="PATRIC" id="fig|749927.5.peg.177"/>
<organism evidence="1 2">
    <name type="scientific">Amycolatopsis mediterranei (strain U-32)</name>
    <dbReference type="NCBI Taxonomy" id="749927"/>
    <lineage>
        <taxon>Bacteria</taxon>
        <taxon>Bacillati</taxon>
        <taxon>Actinomycetota</taxon>
        <taxon>Actinomycetes</taxon>
        <taxon>Pseudonocardiales</taxon>
        <taxon>Pseudonocardiaceae</taxon>
        <taxon>Amycolatopsis</taxon>
    </lineage>
</organism>
<proteinExistence type="predicted"/>
<reference evidence="1 2" key="1">
    <citation type="journal article" date="2010" name="Cell Res.">
        <title>Complete genome sequence of the rifamycin SV-producing Amycolatopsis mediterranei U32 revealed its genetic characteristics in phylogeny and metabolism.</title>
        <authorList>
            <person name="Zhao W."/>
            <person name="Zhong Y."/>
            <person name="Yuan H."/>
            <person name="Wang J."/>
            <person name="Zheng H."/>
            <person name="Wang Y."/>
            <person name="Cen X."/>
            <person name="Xu F."/>
            <person name="Bai J."/>
            <person name="Han X."/>
            <person name="Lu G."/>
            <person name="Zhu Y."/>
            <person name="Shao Z."/>
            <person name="Yan H."/>
            <person name="Li C."/>
            <person name="Peng N."/>
            <person name="Zhang Z."/>
            <person name="Zhang Y."/>
            <person name="Lin W."/>
            <person name="Fan Y."/>
            <person name="Qin Z."/>
            <person name="Hu Y."/>
            <person name="Zhu B."/>
            <person name="Wang S."/>
            <person name="Ding X."/>
            <person name="Zhao G.P."/>
        </authorList>
    </citation>
    <scope>NUCLEOTIDE SEQUENCE [LARGE SCALE GENOMIC DNA]</scope>
    <source>
        <strain evidence="2">U-32</strain>
    </source>
</reference>